<dbReference type="SUPFAM" id="SSF56672">
    <property type="entry name" value="DNA/RNA polymerases"/>
    <property type="match status" value="1"/>
</dbReference>
<dbReference type="InterPro" id="IPR043502">
    <property type="entry name" value="DNA/RNA_pol_sf"/>
</dbReference>
<dbReference type="EMBL" id="QXFY01000538">
    <property type="protein sequence ID" value="KAE9341509.1"/>
    <property type="molecule type" value="Genomic_DNA"/>
</dbReference>
<gene>
    <name evidence="2" type="ORF">PF008_g10598</name>
</gene>
<dbReference type="InterPro" id="IPR041577">
    <property type="entry name" value="RT_RNaseH_2"/>
</dbReference>
<sequence length="39" mass="4417">MFPDNSKPFRVVCDASDFAIGCALMQFDDTGRERVVSYQ</sequence>
<name>A0A6G0RU72_9STRA</name>
<dbReference type="Proteomes" id="UP000486351">
    <property type="component" value="Unassembled WGS sequence"/>
</dbReference>
<dbReference type="AlphaFoldDB" id="A0A6G0RU72"/>
<reference evidence="2 3" key="1">
    <citation type="submission" date="2018-09" db="EMBL/GenBank/DDBJ databases">
        <title>Genomic investigation of the strawberry pathogen Phytophthora fragariae indicates pathogenicity is determined by transcriptional variation in three key races.</title>
        <authorList>
            <person name="Adams T.M."/>
            <person name="Armitage A.D."/>
            <person name="Sobczyk M.K."/>
            <person name="Bates H.J."/>
            <person name="Dunwell J.M."/>
            <person name="Nellist C.F."/>
            <person name="Harrison R.J."/>
        </authorList>
    </citation>
    <scope>NUCLEOTIDE SEQUENCE [LARGE SCALE GENOMIC DNA]</scope>
    <source>
        <strain evidence="2 3">NOV-77</strain>
    </source>
</reference>
<organism evidence="2 3">
    <name type="scientific">Phytophthora fragariae</name>
    <dbReference type="NCBI Taxonomy" id="53985"/>
    <lineage>
        <taxon>Eukaryota</taxon>
        <taxon>Sar</taxon>
        <taxon>Stramenopiles</taxon>
        <taxon>Oomycota</taxon>
        <taxon>Peronosporomycetes</taxon>
        <taxon>Peronosporales</taxon>
        <taxon>Peronosporaceae</taxon>
        <taxon>Phytophthora</taxon>
    </lineage>
</organism>
<protein>
    <recommendedName>
        <fullName evidence="1">Reverse transcriptase/retrotransposon-derived protein RNase H-like domain-containing protein</fullName>
    </recommendedName>
</protein>
<dbReference type="Pfam" id="PF17919">
    <property type="entry name" value="RT_RNaseH_2"/>
    <property type="match status" value="1"/>
</dbReference>
<evidence type="ECO:0000313" key="2">
    <source>
        <dbReference type="EMBL" id="KAE9341509.1"/>
    </source>
</evidence>
<feature type="domain" description="Reverse transcriptase/retrotransposon-derived protein RNase H-like" evidence="1">
    <location>
        <begin position="2"/>
        <end position="38"/>
    </location>
</feature>
<accession>A0A6G0RU72</accession>
<evidence type="ECO:0000259" key="1">
    <source>
        <dbReference type="Pfam" id="PF17919"/>
    </source>
</evidence>
<comment type="caution">
    <text evidence="2">The sequence shown here is derived from an EMBL/GenBank/DDBJ whole genome shotgun (WGS) entry which is preliminary data.</text>
</comment>
<proteinExistence type="predicted"/>
<evidence type="ECO:0000313" key="3">
    <source>
        <dbReference type="Proteomes" id="UP000486351"/>
    </source>
</evidence>